<sequence length="58" mass="6452">MTVLICERCGDVAAAPELCRCCTPYDRVEVRRRLTDAISRARATDAMTSPVRKPQRAA</sequence>
<dbReference type="KEGG" id="ppel:H6H00_29315"/>
<evidence type="ECO:0000313" key="2">
    <source>
        <dbReference type="Proteomes" id="UP000515728"/>
    </source>
</evidence>
<proteinExistence type="predicted"/>
<dbReference type="EMBL" id="CP060131">
    <property type="protein sequence ID" value="QNG52102.1"/>
    <property type="molecule type" value="Genomic_DNA"/>
</dbReference>
<reference evidence="1 2" key="1">
    <citation type="submission" date="2020-08" db="EMBL/GenBank/DDBJ databases">
        <authorList>
            <person name="Mo P."/>
        </authorList>
    </citation>
    <scope>NUCLEOTIDE SEQUENCE [LARGE SCALE GENOMIC DNA]</scope>
    <source>
        <strain evidence="1 2">CGMCC 4.1532</strain>
    </source>
</reference>
<name>A0A7G7MH41_9PSEU</name>
<dbReference type="Proteomes" id="UP000515728">
    <property type="component" value="Chromosome"/>
</dbReference>
<gene>
    <name evidence="1" type="ORF">H6H00_29315</name>
</gene>
<evidence type="ECO:0000313" key="1">
    <source>
        <dbReference type="EMBL" id="QNG52102.1"/>
    </source>
</evidence>
<organism evidence="1 2">
    <name type="scientific">Pseudonocardia petroleophila</name>
    <dbReference type="NCBI Taxonomy" id="37331"/>
    <lineage>
        <taxon>Bacteria</taxon>
        <taxon>Bacillati</taxon>
        <taxon>Actinomycetota</taxon>
        <taxon>Actinomycetes</taxon>
        <taxon>Pseudonocardiales</taxon>
        <taxon>Pseudonocardiaceae</taxon>
        <taxon>Pseudonocardia</taxon>
    </lineage>
</organism>
<accession>A0A7G7MH41</accession>
<dbReference type="AlphaFoldDB" id="A0A7G7MH41"/>
<protein>
    <submittedName>
        <fullName evidence="1">Uncharacterized protein</fullName>
    </submittedName>
</protein>
<keyword evidence="2" id="KW-1185">Reference proteome</keyword>
<dbReference type="RefSeq" id="WP_185718852.1">
    <property type="nucleotide sequence ID" value="NZ_BAAAWI010000001.1"/>
</dbReference>